<accession>A0A3B3HF29</accession>
<dbReference type="PROSITE" id="PS00518">
    <property type="entry name" value="ZF_RING_1"/>
    <property type="match status" value="1"/>
</dbReference>
<dbReference type="InterPro" id="IPR001841">
    <property type="entry name" value="Znf_RING"/>
</dbReference>
<dbReference type="PANTHER" id="PTHR25465:SF5">
    <property type="entry name" value="E3 UBIQUITIN_ISG15 LIGASE TRIM25-RELATED"/>
    <property type="match status" value="1"/>
</dbReference>
<dbReference type="Bgee" id="ENSORLG00000021921">
    <property type="expression patterns" value="Expressed in intestine and 10 other cell types or tissues"/>
</dbReference>
<evidence type="ECO:0000313" key="7">
    <source>
        <dbReference type="Ensembl" id="ENSORLP00000030210.1"/>
    </source>
</evidence>
<keyword evidence="1" id="KW-0479">Metal-binding</keyword>
<dbReference type="PANTHER" id="PTHR25465">
    <property type="entry name" value="B-BOX DOMAIN CONTAINING"/>
    <property type="match status" value="1"/>
</dbReference>
<dbReference type="Pfam" id="PF13445">
    <property type="entry name" value="zf-RING_UBOX"/>
    <property type="match status" value="1"/>
</dbReference>
<evidence type="ECO:0000256" key="1">
    <source>
        <dbReference type="ARBA" id="ARBA00022723"/>
    </source>
</evidence>
<dbReference type="InterPro" id="IPR017907">
    <property type="entry name" value="Znf_RING_CS"/>
</dbReference>
<proteinExistence type="predicted"/>
<keyword evidence="2 4" id="KW-0863">Zinc-finger</keyword>
<evidence type="ECO:0000313" key="8">
    <source>
        <dbReference type="Proteomes" id="UP000001038"/>
    </source>
</evidence>
<dbReference type="InterPro" id="IPR027370">
    <property type="entry name" value="Znf-RING_euk"/>
</dbReference>
<keyword evidence="3" id="KW-0862">Zinc</keyword>
<dbReference type="Ensembl" id="ENSORLT00000033202.1">
    <property type="protein sequence ID" value="ENSORLP00000030210.1"/>
    <property type="gene ID" value="ENSORLG00000021921.1"/>
</dbReference>
<dbReference type="InParanoid" id="A0A3B3HF29"/>
<evidence type="ECO:0000256" key="4">
    <source>
        <dbReference type="PROSITE-ProRule" id="PRU00175"/>
    </source>
</evidence>
<dbReference type="InterPro" id="IPR013083">
    <property type="entry name" value="Znf_RING/FYVE/PHD"/>
</dbReference>
<reference evidence="7" key="2">
    <citation type="submission" date="2025-08" db="UniProtKB">
        <authorList>
            <consortium name="Ensembl"/>
        </authorList>
    </citation>
    <scope>IDENTIFICATION</scope>
    <source>
        <strain evidence="7">Hd-rR</strain>
    </source>
</reference>
<dbReference type="SUPFAM" id="SSF57850">
    <property type="entry name" value="RING/U-box"/>
    <property type="match status" value="1"/>
</dbReference>
<protein>
    <recommendedName>
        <fullName evidence="6">RING-type domain-containing protein</fullName>
    </recommendedName>
</protein>
<evidence type="ECO:0000259" key="6">
    <source>
        <dbReference type="PROSITE" id="PS50089"/>
    </source>
</evidence>
<dbReference type="PROSITE" id="PS50089">
    <property type="entry name" value="ZF_RING_2"/>
    <property type="match status" value="1"/>
</dbReference>
<dbReference type="GeneTree" id="ENSGT01110000268170"/>
<evidence type="ECO:0000256" key="3">
    <source>
        <dbReference type="ARBA" id="ARBA00022833"/>
    </source>
</evidence>
<dbReference type="SMART" id="SM00184">
    <property type="entry name" value="RING"/>
    <property type="match status" value="1"/>
</dbReference>
<reference evidence="7" key="3">
    <citation type="submission" date="2025-09" db="UniProtKB">
        <authorList>
            <consortium name="Ensembl"/>
        </authorList>
    </citation>
    <scope>IDENTIFICATION</scope>
    <source>
        <strain evidence="7">Hd-rR</strain>
    </source>
</reference>
<name>A0A3B3HF29_ORYLA</name>
<keyword evidence="8" id="KW-1185">Reference proteome</keyword>
<evidence type="ECO:0000256" key="5">
    <source>
        <dbReference type="SAM" id="MobiDB-lite"/>
    </source>
</evidence>
<dbReference type="GO" id="GO:0008270">
    <property type="term" value="F:zinc ion binding"/>
    <property type="evidence" value="ECO:0007669"/>
    <property type="project" value="UniProtKB-KW"/>
</dbReference>
<feature type="region of interest" description="Disordered" evidence="5">
    <location>
        <begin position="77"/>
        <end position="101"/>
    </location>
</feature>
<dbReference type="Gene3D" id="3.30.40.10">
    <property type="entry name" value="Zinc/RING finger domain, C3HC4 (zinc finger)"/>
    <property type="match status" value="1"/>
</dbReference>
<dbReference type="InterPro" id="IPR051051">
    <property type="entry name" value="E3_ubiq-ligase_TRIM/RNF"/>
</dbReference>
<feature type="domain" description="RING-type" evidence="6">
    <location>
        <begin position="25"/>
        <end position="49"/>
    </location>
</feature>
<organism evidence="7 8">
    <name type="scientific">Oryzias latipes</name>
    <name type="common">Japanese rice fish</name>
    <name type="synonym">Japanese killifish</name>
    <dbReference type="NCBI Taxonomy" id="8090"/>
    <lineage>
        <taxon>Eukaryota</taxon>
        <taxon>Metazoa</taxon>
        <taxon>Chordata</taxon>
        <taxon>Craniata</taxon>
        <taxon>Vertebrata</taxon>
        <taxon>Euteleostomi</taxon>
        <taxon>Actinopterygii</taxon>
        <taxon>Neopterygii</taxon>
        <taxon>Teleostei</taxon>
        <taxon>Neoteleostei</taxon>
        <taxon>Acanthomorphata</taxon>
        <taxon>Ovalentaria</taxon>
        <taxon>Atherinomorphae</taxon>
        <taxon>Beloniformes</taxon>
        <taxon>Adrianichthyidae</taxon>
        <taxon>Oryziinae</taxon>
        <taxon>Oryzias</taxon>
    </lineage>
</organism>
<sequence length="101" mass="11247">RTAASSTGTLQPNEQKDLDDCSFCCSICLDLLKDPLTVPCGHSYCRKCLQGLWDAEENVHSQQQIQQRIQDREKEVKLGPGSDGDVMLFSLNKSQKSSKSK</sequence>
<evidence type="ECO:0000256" key="2">
    <source>
        <dbReference type="ARBA" id="ARBA00022771"/>
    </source>
</evidence>
<dbReference type="AlphaFoldDB" id="A0A3B3HF29"/>
<dbReference type="Proteomes" id="UP000001038">
    <property type="component" value="Chromosome 2"/>
</dbReference>
<reference evidence="7 8" key="1">
    <citation type="journal article" date="2007" name="Nature">
        <title>The medaka draft genome and insights into vertebrate genome evolution.</title>
        <authorList>
            <person name="Kasahara M."/>
            <person name="Naruse K."/>
            <person name="Sasaki S."/>
            <person name="Nakatani Y."/>
            <person name="Qu W."/>
            <person name="Ahsan B."/>
            <person name="Yamada T."/>
            <person name="Nagayasu Y."/>
            <person name="Doi K."/>
            <person name="Kasai Y."/>
            <person name="Jindo T."/>
            <person name="Kobayashi D."/>
            <person name="Shimada A."/>
            <person name="Toyoda A."/>
            <person name="Kuroki Y."/>
            <person name="Fujiyama A."/>
            <person name="Sasaki T."/>
            <person name="Shimizu A."/>
            <person name="Asakawa S."/>
            <person name="Shimizu N."/>
            <person name="Hashimoto S."/>
            <person name="Yang J."/>
            <person name="Lee Y."/>
            <person name="Matsushima K."/>
            <person name="Sugano S."/>
            <person name="Sakaizumi M."/>
            <person name="Narita T."/>
            <person name="Ohishi K."/>
            <person name="Haga S."/>
            <person name="Ohta F."/>
            <person name="Nomoto H."/>
            <person name="Nogata K."/>
            <person name="Morishita T."/>
            <person name="Endo T."/>
            <person name="Shin-I T."/>
            <person name="Takeda H."/>
            <person name="Morishita S."/>
            <person name="Kohara Y."/>
        </authorList>
    </citation>
    <scope>NUCLEOTIDE SEQUENCE [LARGE SCALE GENOMIC DNA]</scope>
    <source>
        <strain evidence="7 8">Hd-rR</strain>
    </source>
</reference>